<dbReference type="Proteomes" id="UP000692954">
    <property type="component" value="Unassembled WGS sequence"/>
</dbReference>
<evidence type="ECO:0000256" key="1">
    <source>
        <dbReference type="SAM" id="SignalP"/>
    </source>
</evidence>
<name>A0A8S1RG27_9CILI</name>
<accession>A0A8S1RG27</accession>
<keyword evidence="3" id="KW-1185">Reference proteome</keyword>
<dbReference type="AlphaFoldDB" id="A0A8S1RG27"/>
<comment type="caution">
    <text evidence="2">The sequence shown here is derived from an EMBL/GenBank/DDBJ whole genome shotgun (WGS) entry which is preliminary data.</text>
</comment>
<evidence type="ECO:0000313" key="3">
    <source>
        <dbReference type="Proteomes" id="UP000692954"/>
    </source>
</evidence>
<sequence>MRISIIGLVICLATCCKLRNQSSQNMKKSFKSRIMAGLYYFGLNCIKCLEDVQEIQLTQLMSLQIIQKSDQNSQIQIFNIEQMNTMLCQFNQIISLK</sequence>
<gene>
    <name evidence="2" type="ORF">PSON_ATCC_30995.1.T1690064</name>
</gene>
<feature type="signal peptide" evidence="1">
    <location>
        <begin position="1"/>
        <end position="15"/>
    </location>
</feature>
<dbReference type="EMBL" id="CAJJDN010000169">
    <property type="protein sequence ID" value="CAD8126667.1"/>
    <property type="molecule type" value="Genomic_DNA"/>
</dbReference>
<reference evidence="2" key="1">
    <citation type="submission" date="2021-01" db="EMBL/GenBank/DDBJ databases">
        <authorList>
            <consortium name="Genoscope - CEA"/>
            <person name="William W."/>
        </authorList>
    </citation>
    <scope>NUCLEOTIDE SEQUENCE</scope>
</reference>
<keyword evidence="1" id="KW-0732">Signal</keyword>
<evidence type="ECO:0000313" key="2">
    <source>
        <dbReference type="EMBL" id="CAD8126667.1"/>
    </source>
</evidence>
<proteinExistence type="predicted"/>
<organism evidence="2 3">
    <name type="scientific">Paramecium sonneborni</name>
    <dbReference type="NCBI Taxonomy" id="65129"/>
    <lineage>
        <taxon>Eukaryota</taxon>
        <taxon>Sar</taxon>
        <taxon>Alveolata</taxon>
        <taxon>Ciliophora</taxon>
        <taxon>Intramacronucleata</taxon>
        <taxon>Oligohymenophorea</taxon>
        <taxon>Peniculida</taxon>
        <taxon>Parameciidae</taxon>
        <taxon>Paramecium</taxon>
    </lineage>
</organism>
<feature type="chain" id="PRO_5035822644" description="Transmembrane protein" evidence="1">
    <location>
        <begin position="16"/>
        <end position="97"/>
    </location>
</feature>
<protein>
    <recommendedName>
        <fullName evidence="4">Transmembrane protein</fullName>
    </recommendedName>
</protein>
<evidence type="ECO:0008006" key="4">
    <source>
        <dbReference type="Google" id="ProtNLM"/>
    </source>
</evidence>